<gene>
    <name evidence="3" type="ORF">GCM10010170_093310</name>
</gene>
<reference evidence="3 4" key="1">
    <citation type="journal article" date="2019" name="Int. J. Syst. Evol. Microbiol.">
        <title>The Global Catalogue of Microorganisms (GCM) 10K type strain sequencing project: providing services to taxonomists for standard genome sequencing and annotation.</title>
        <authorList>
            <consortium name="The Broad Institute Genomics Platform"/>
            <consortium name="The Broad Institute Genome Sequencing Center for Infectious Disease"/>
            <person name="Wu L."/>
            <person name="Ma J."/>
        </authorList>
    </citation>
    <scope>NUCLEOTIDE SEQUENCE [LARGE SCALE GENOMIC DNA]</scope>
    <source>
        <strain evidence="3 4">JCM 3272</strain>
    </source>
</reference>
<evidence type="ECO:0000313" key="4">
    <source>
        <dbReference type="Proteomes" id="UP001501444"/>
    </source>
</evidence>
<dbReference type="SUPFAM" id="SSF52129">
    <property type="entry name" value="Caspase-like"/>
    <property type="match status" value="1"/>
</dbReference>
<keyword evidence="4" id="KW-1185">Reference proteome</keyword>
<keyword evidence="1" id="KW-0175">Coiled coil</keyword>
<proteinExistence type="predicted"/>
<sequence length="550" mass="59312">MRLPDPARSTAILVGSSRFHSADLNDLPAVRNNVDTLAAVLASPTLGGFNRRRCVVVHDPVGVFDLYRQIRGPAVATEDTLLIYYAGHGLTVGLRHELHLALRDTDPEAPGVSAFAFDHIRDIIQHSPAKNRILILDCCFSGLALTDAQAGGAEAIVGQISIGGTYTLTATPATGLAIAPVGAQYTAFTEQLLRLLSDGIPNGPAFLAMSDVYRHLHYRTTALGLPIPRQQGSGTVDALALTHNPAYGTAASPALALARDPADLLELARGEAQRESESIIAAARLEAQEITEKARIESVIIKATAGDAAGNPLTAAEREAAEVRAQARRDADTLRADAERETKQLRTATAHEVVEFKATVDREVATLRATTEREITQLRAKAAREAEEKIAEATKLLTDARDKRDKDLQSLALEIAERQETAEHDESARHASAVAATRKLVTEAEGRARAAEDRAKEIEQRAETRRVESERSAAETIDKAKDLADKTVNEARAEAHRLLSEARAEAEETTQRARREVEDLTRQKDAVTSQLGQMLSGLAGLAPSVQSPQR</sequence>
<protein>
    <recommendedName>
        <fullName evidence="5">Caspase domain-containing protein</fullName>
    </recommendedName>
</protein>
<dbReference type="RefSeq" id="WP_425553934.1">
    <property type="nucleotide sequence ID" value="NZ_BAAARV010000095.1"/>
</dbReference>
<feature type="region of interest" description="Disordered" evidence="2">
    <location>
        <begin position="445"/>
        <end position="475"/>
    </location>
</feature>
<feature type="region of interest" description="Disordered" evidence="2">
    <location>
        <begin position="499"/>
        <end position="525"/>
    </location>
</feature>
<name>A0ABN3HMS5_9ACTN</name>
<feature type="coiled-coil region" evidence="1">
    <location>
        <begin position="368"/>
        <end position="403"/>
    </location>
</feature>
<accession>A0ABN3HMS5</accession>
<dbReference type="Proteomes" id="UP001501444">
    <property type="component" value="Unassembled WGS sequence"/>
</dbReference>
<organism evidence="3 4">
    <name type="scientific">Dactylosporangium salmoneum</name>
    <dbReference type="NCBI Taxonomy" id="53361"/>
    <lineage>
        <taxon>Bacteria</taxon>
        <taxon>Bacillati</taxon>
        <taxon>Actinomycetota</taxon>
        <taxon>Actinomycetes</taxon>
        <taxon>Micromonosporales</taxon>
        <taxon>Micromonosporaceae</taxon>
        <taxon>Dactylosporangium</taxon>
    </lineage>
</organism>
<dbReference type="EMBL" id="BAAARV010000095">
    <property type="protein sequence ID" value="GAA2384086.1"/>
    <property type="molecule type" value="Genomic_DNA"/>
</dbReference>
<dbReference type="NCBIfam" id="NF047832">
    <property type="entry name" value="caspase_w_EACC1"/>
    <property type="match status" value="1"/>
</dbReference>
<comment type="caution">
    <text evidence="3">The sequence shown here is derived from an EMBL/GenBank/DDBJ whole genome shotgun (WGS) entry which is preliminary data.</text>
</comment>
<evidence type="ECO:0008006" key="5">
    <source>
        <dbReference type="Google" id="ProtNLM"/>
    </source>
</evidence>
<evidence type="ECO:0000256" key="2">
    <source>
        <dbReference type="SAM" id="MobiDB-lite"/>
    </source>
</evidence>
<evidence type="ECO:0000313" key="3">
    <source>
        <dbReference type="EMBL" id="GAA2384086.1"/>
    </source>
</evidence>
<dbReference type="InterPro" id="IPR029030">
    <property type="entry name" value="Caspase-like_dom_sf"/>
</dbReference>
<evidence type="ECO:0000256" key="1">
    <source>
        <dbReference type="SAM" id="Coils"/>
    </source>
</evidence>
<dbReference type="Gene3D" id="3.40.50.1460">
    <property type="match status" value="1"/>
</dbReference>